<proteinExistence type="predicted"/>
<keyword evidence="1" id="KW-0732">Signal</keyword>
<feature type="chain" id="PRO_5030909626" description="DUF4397 domain-containing protein" evidence="1">
    <location>
        <begin position="23"/>
        <end position="240"/>
    </location>
</feature>
<accession>A0A7X0MKH1</accession>
<evidence type="ECO:0000256" key="1">
    <source>
        <dbReference type="SAM" id="SignalP"/>
    </source>
</evidence>
<organism evidence="2 3">
    <name type="scientific">Pedobacter cryoconitis</name>
    <dbReference type="NCBI Taxonomy" id="188932"/>
    <lineage>
        <taxon>Bacteria</taxon>
        <taxon>Pseudomonadati</taxon>
        <taxon>Bacteroidota</taxon>
        <taxon>Sphingobacteriia</taxon>
        <taxon>Sphingobacteriales</taxon>
        <taxon>Sphingobacteriaceae</taxon>
        <taxon>Pedobacter</taxon>
    </lineage>
</organism>
<evidence type="ECO:0008006" key="4">
    <source>
        <dbReference type="Google" id="ProtNLM"/>
    </source>
</evidence>
<sequence>MRIILYLISISLALLNICSCSKGDPVSDPGFGNLSIANFASGETRIIQGTDHEFTANGKNFSLLSGKNRFRFYNADLLLLDTLLSVDAFEAHAYFMFRPAISSPLKIVDSRLNDFDKELKPDSGSVKISLANFSKSLPDKVNIYVLTSTYIPYALQPVQVGAWQNVSRSFSGFQKIKTGRDQSSRPVKEFTLVVKDPDDRAVLSTATFTLPLIPEPGKQASSVYLIYINGDGQVIPLMSK</sequence>
<evidence type="ECO:0000313" key="2">
    <source>
        <dbReference type="EMBL" id="MBB6502547.1"/>
    </source>
</evidence>
<dbReference type="AlphaFoldDB" id="A0A7X0MKH1"/>
<protein>
    <recommendedName>
        <fullName evidence="4">DUF4397 domain-containing protein</fullName>
    </recommendedName>
</protein>
<evidence type="ECO:0000313" key="3">
    <source>
        <dbReference type="Proteomes" id="UP000521017"/>
    </source>
</evidence>
<gene>
    <name evidence="2" type="ORF">HDF25_004730</name>
</gene>
<dbReference type="EMBL" id="JACHCC010000014">
    <property type="protein sequence ID" value="MBB6502547.1"/>
    <property type="molecule type" value="Genomic_DNA"/>
</dbReference>
<reference evidence="2 3" key="1">
    <citation type="submission" date="2020-08" db="EMBL/GenBank/DDBJ databases">
        <title>Genomic Encyclopedia of Type Strains, Phase IV (KMG-V): Genome sequencing to study the core and pangenomes of soil and plant-associated prokaryotes.</title>
        <authorList>
            <person name="Whitman W."/>
        </authorList>
    </citation>
    <scope>NUCLEOTIDE SEQUENCE [LARGE SCALE GENOMIC DNA]</scope>
    <source>
        <strain evidence="2 3">M2T3</strain>
    </source>
</reference>
<dbReference type="RefSeq" id="WP_184628796.1">
    <property type="nucleotide sequence ID" value="NZ_JACHCC010000014.1"/>
</dbReference>
<name>A0A7X0MKH1_9SPHI</name>
<feature type="signal peptide" evidence="1">
    <location>
        <begin position="1"/>
        <end position="22"/>
    </location>
</feature>
<dbReference type="Proteomes" id="UP000521017">
    <property type="component" value="Unassembled WGS sequence"/>
</dbReference>
<comment type="caution">
    <text evidence="2">The sequence shown here is derived from an EMBL/GenBank/DDBJ whole genome shotgun (WGS) entry which is preliminary data.</text>
</comment>